<proteinExistence type="predicted"/>
<comment type="caution">
    <text evidence="1">The sequence shown here is derived from an EMBL/GenBank/DDBJ whole genome shotgun (WGS) entry which is preliminary data.</text>
</comment>
<keyword evidence="2" id="KW-1185">Reference proteome</keyword>
<dbReference type="SUPFAM" id="SSF53649">
    <property type="entry name" value="Alkaline phosphatase-like"/>
    <property type="match status" value="1"/>
</dbReference>
<reference evidence="1 2" key="1">
    <citation type="journal article" date="2011" name="J. Bacteriol.">
        <title>Genome sequence of 'Pedosphaera parvula' Ellin514, an aerobic Verrucomicrobial isolate from pasture soil.</title>
        <authorList>
            <person name="Kant R."/>
            <person name="van Passel M.W."/>
            <person name="Sangwan P."/>
            <person name="Palva A."/>
            <person name="Lucas S."/>
            <person name="Copeland A."/>
            <person name="Lapidus A."/>
            <person name="Glavina Del Rio T."/>
            <person name="Dalin E."/>
            <person name="Tice H."/>
            <person name="Bruce D."/>
            <person name="Goodwin L."/>
            <person name="Pitluck S."/>
            <person name="Chertkov O."/>
            <person name="Larimer F.W."/>
            <person name="Land M.L."/>
            <person name="Hauser L."/>
            <person name="Brettin T.S."/>
            <person name="Detter J.C."/>
            <person name="Han S."/>
            <person name="de Vos W.M."/>
            <person name="Janssen P.H."/>
            <person name="Smidt H."/>
        </authorList>
    </citation>
    <scope>NUCLEOTIDE SEQUENCE [LARGE SCALE GENOMIC DNA]</scope>
    <source>
        <strain evidence="1 2">Ellin514</strain>
    </source>
</reference>
<dbReference type="OrthoDB" id="9817799at2"/>
<dbReference type="EMBL" id="ABOX02000021">
    <property type="protein sequence ID" value="EEF60031.1"/>
    <property type="molecule type" value="Genomic_DNA"/>
</dbReference>
<dbReference type="STRING" id="320771.Cflav_PD3090"/>
<name>B9XJH0_PEDPL</name>
<protein>
    <recommendedName>
        <fullName evidence="3">Type I phosphodiesterase/nucleotide pyrophosphatase</fullName>
    </recommendedName>
</protein>
<evidence type="ECO:0008006" key="3">
    <source>
        <dbReference type="Google" id="ProtNLM"/>
    </source>
</evidence>
<evidence type="ECO:0000313" key="2">
    <source>
        <dbReference type="Proteomes" id="UP000003688"/>
    </source>
</evidence>
<gene>
    <name evidence="1" type="ORF">Cflav_PD3090</name>
</gene>
<dbReference type="AlphaFoldDB" id="B9XJH0"/>
<evidence type="ECO:0000313" key="1">
    <source>
        <dbReference type="EMBL" id="EEF60031.1"/>
    </source>
</evidence>
<dbReference type="Gene3D" id="3.40.720.10">
    <property type="entry name" value="Alkaline Phosphatase, subunit A"/>
    <property type="match status" value="1"/>
</dbReference>
<dbReference type="InterPro" id="IPR002591">
    <property type="entry name" value="Phosphodiest/P_Trfase"/>
</dbReference>
<organism evidence="1 2">
    <name type="scientific">Pedosphaera parvula (strain Ellin514)</name>
    <dbReference type="NCBI Taxonomy" id="320771"/>
    <lineage>
        <taxon>Bacteria</taxon>
        <taxon>Pseudomonadati</taxon>
        <taxon>Verrucomicrobiota</taxon>
        <taxon>Pedosphaerae</taxon>
        <taxon>Pedosphaerales</taxon>
        <taxon>Pedosphaeraceae</taxon>
        <taxon>Pedosphaera</taxon>
    </lineage>
</organism>
<accession>B9XJH0</accession>
<sequence length="616" mass="68864" precursor="true">MTFLRGFGMSYHLSKNVSWLVLLCVLAFQILPTACGAAPPRRLILLVDGVSYRDMQALQEGVTYKDIHGRQFHRQGFDHGYFPVSRMVGTFPSISDPSWSEILANQPPPGYQRTYFDAIRNSEISLNGVITSEDYEKQMTWQMDGGLGRFLSYIAPQRAFQYELNAMVEDFLQTHDGPTNYYALIHSTDSAQHLYGDIFAMLCALDAKLQQLRDVYRLREGRELEILLLSDHGNNHATDGNRVAVRRFLNKAGYRITTSIRNSKDVVLPTAGIESWVEIHNSPGETETLVQLLSHLKGVDVVTARIPDQTNRFLIMNSKAERATIDWNPARSSFRYSTEIGDPIGYRPVIEALAKRNALDSDGFATADAWMTETLAHRYPLALERIVHGHTQAVLNPASIIVSLKNGYVHDGWLIQRGVALTTSGGTHGALDDLNSNGILLSSFAPTQDTSSSRVAALFDGFKERRDPRGENGVEWIPANTVATTTNSSELPTPNCKLLPSKEVCLRVWTSAFANIDSNAPLEITIEKIQPVQIRRGDYEPGNRFERHLTITRPLSSARSTSCESDYAFPENLSLRPRTTYRISGQISDGTKKIPLFNFTFRTDNRGQPMITGSRG</sequence>
<dbReference type="InterPro" id="IPR017850">
    <property type="entry name" value="Alkaline_phosphatase_core_sf"/>
</dbReference>
<dbReference type="Proteomes" id="UP000003688">
    <property type="component" value="Unassembled WGS sequence"/>
</dbReference>
<dbReference type="Pfam" id="PF01663">
    <property type="entry name" value="Phosphodiest"/>
    <property type="match status" value="1"/>
</dbReference>
<dbReference type="RefSeq" id="WP_007415963.1">
    <property type="nucleotide sequence ID" value="NZ_ABOX02000021.1"/>
</dbReference>